<gene>
    <name evidence="1" type="ORF">QF025_006906</name>
</gene>
<name>A0ABD5CS94_9BURK</name>
<dbReference type="RefSeq" id="WP_310035553.1">
    <property type="nucleotide sequence ID" value="NZ_JAVIZN010000003.1"/>
</dbReference>
<organism evidence="1 2">
    <name type="scientific">Paraburkholderia graminis</name>
    <dbReference type="NCBI Taxonomy" id="60548"/>
    <lineage>
        <taxon>Bacteria</taxon>
        <taxon>Pseudomonadati</taxon>
        <taxon>Pseudomonadota</taxon>
        <taxon>Betaproteobacteria</taxon>
        <taxon>Burkholderiales</taxon>
        <taxon>Burkholderiaceae</taxon>
        <taxon>Paraburkholderia</taxon>
    </lineage>
</organism>
<accession>A0ABD5CS94</accession>
<dbReference type="Proteomes" id="UP001245184">
    <property type="component" value="Unassembled WGS sequence"/>
</dbReference>
<evidence type="ECO:0000313" key="2">
    <source>
        <dbReference type="Proteomes" id="UP001245184"/>
    </source>
</evidence>
<evidence type="ECO:0000313" key="1">
    <source>
        <dbReference type="EMBL" id="MDR6208105.1"/>
    </source>
</evidence>
<protein>
    <submittedName>
        <fullName evidence="1">Uncharacterized protein</fullName>
    </submittedName>
</protein>
<dbReference type="EMBL" id="JAVIZN010000003">
    <property type="protein sequence ID" value="MDR6208105.1"/>
    <property type="molecule type" value="Genomic_DNA"/>
</dbReference>
<comment type="caution">
    <text evidence="1">The sequence shown here is derived from an EMBL/GenBank/DDBJ whole genome shotgun (WGS) entry which is preliminary data.</text>
</comment>
<sequence>MTRTAGTRATRGSATRCARNMRTLLNGRARVEALWERYFRALSDASRAASLDDGDG</sequence>
<reference evidence="1 2" key="1">
    <citation type="submission" date="2023-08" db="EMBL/GenBank/DDBJ databases">
        <title>Genome sequencing of plant associated microbes to promote plant fitness in Sorghum bicolor and Oryza sativa.</title>
        <authorList>
            <person name="Coleman-Derr D."/>
        </authorList>
    </citation>
    <scope>NUCLEOTIDE SEQUENCE [LARGE SCALE GENOMIC DNA]</scope>
    <source>
        <strain evidence="1 2">SLBN-33</strain>
    </source>
</reference>
<proteinExistence type="predicted"/>
<dbReference type="AlphaFoldDB" id="A0ABD5CS94"/>